<sequence length="178" mass="19602">MSTAHVFIATSLDGFIARPDGDIDWLLQRDDQSEDHGYSDFIADKDVIVMGRGSYEKVVTLAPWFYDRPVVVLSGQLADSPVPEALKGKLRFSNLAPRDVMEELARQGMRRVYVDGGQLVQSFLRDGLVADMVITTVPVLIGSGRPLFGGLQQDVDLKLVSSRCFPSGLVQSTYRLAP</sequence>
<dbReference type="GO" id="GO:0009231">
    <property type="term" value="P:riboflavin biosynthetic process"/>
    <property type="evidence" value="ECO:0007669"/>
    <property type="project" value="InterPro"/>
</dbReference>
<name>A0A0F4T3R6_PSEFL</name>
<evidence type="ECO:0000313" key="2">
    <source>
        <dbReference type="EMBL" id="KJZ39071.1"/>
    </source>
</evidence>
<gene>
    <name evidence="2" type="ORF">VC34_23480</name>
</gene>
<dbReference type="AlphaFoldDB" id="A0A0F4T3R6"/>
<protein>
    <submittedName>
        <fullName evidence="2">Deaminase/reductase</fullName>
    </submittedName>
</protein>
<evidence type="ECO:0000259" key="1">
    <source>
        <dbReference type="Pfam" id="PF01872"/>
    </source>
</evidence>
<dbReference type="PANTHER" id="PTHR38011:SF11">
    <property type="entry name" value="2,5-DIAMINO-6-RIBOSYLAMINO-4(3H)-PYRIMIDINONE 5'-PHOSPHATE REDUCTASE"/>
    <property type="match status" value="1"/>
</dbReference>
<dbReference type="InterPro" id="IPR024072">
    <property type="entry name" value="DHFR-like_dom_sf"/>
</dbReference>
<dbReference type="InterPro" id="IPR050765">
    <property type="entry name" value="Riboflavin_Biosynth_HTPR"/>
</dbReference>
<dbReference type="RefSeq" id="WP_046048674.1">
    <property type="nucleotide sequence ID" value="NZ_LACD01000029.1"/>
</dbReference>
<dbReference type="InterPro" id="IPR002734">
    <property type="entry name" value="RibDG_C"/>
</dbReference>
<dbReference type="GO" id="GO:0008703">
    <property type="term" value="F:5-amino-6-(5-phosphoribosylamino)uracil reductase activity"/>
    <property type="evidence" value="ECO:0007669"/>
    <property type="project" value="InterPro"/>
</dbReference>
<proteinExistence type="predicted"/>
<dbReference type="PATRIC" id="fig|294.131.peg.3625"/>
<comment type="caution">
    <text evidence="2">The sequence shown here is derived from an EMBL/GenBank/DDBJ whole genome shotgun (WGS) entry which is preliminary data.</text>
</comment>
<feature type="domain" description="Bacterial bifunctional deaminase-reductase C-terminal" evidence="1">
    <location>
        <begin position="6"/>
        <end position="170"/>
    </location>
</feature>
<dbReference type="Gene3D" id="3.40.430.10">
    <property type="entry name" value="Dihydrofolate Reductase, subunit A"/>
    <property type="match status" value="1"/>
</dbReference>
<reference evidence="2 3" key="1">
    <citation type="submission" date="2015-03" db="EMBL/GenBank/DDBJ databases">
        <title>Comparative genomics of Pseudomonas insights into diversity of traits involved in vanlence and defense.</title>
        <authorList>
            <person name="Qin Y."/>
        </authorList>
    </citation>
    <scope>NUCLEOTIDE SEQUENCE [LARGE SCALE GENOMIC DNA]</scope>
    <source>
        <strain evidence="2 3">C3</strain>
    </source>
</reference>
<dbReference type="SUPFAM" id="SSF53597">
    <property type="entry name" value="Dihydrofolate reductase-like"/>
    <property type="match status" value="1"/>
</dbReference>
<dbReference type="Proteomes" id="UP000033500">
    <property type="component" value="Unassembled WGS sequence"/>
</dbReference>
<dbReference type="Pfam" id="PF01872">
    <property type="entry name" value="RibD_C"/>
    <property type="match status" value="1"/>
</dbReference>
<organism evidence="2 3">
    <name type="scientific">Pseudomonas fluorescens</name>
    <dbReference type="NCBI Taxonomy" id="294"/>
    <lineage>
        <taxon>Bacteria</taxon>
        <taxon>Pseudomonadati</taxon>
        <taxon>Pseudomonadota</taxon>
        <taxon>Gammaproteobacteria</taxon>
        <taxon>Pseudomonadales</taxon>
        <taxon>Pseudomonadaceae</taxon>
        <taxon>Pseudomonas</taxon>
    </lineage>
</organism>
<accession>A0A0F4T3R6</accession>
<evidence type="ECO:0000313" key="3">
    <source>
        <dbReference type="Proteomes" id="UP000033500"/>
    </source>
</evidence>
<dbReference type="PANTHER" id="PTHR38011">
    <property type="entry name" value="DIHYDROFOLATE REDUCTASE FAMILY PROTEIN (AFU_ORTHOLOGUE AFUA_8G06820)"/>
    <property type="match status" value="1"/>
</dbReference>
<dbReference type="EMBL" id="LACD01000029">
    <property type="protein sequence ID" value="KJZ39071.1"/>
    <property type="molecule type" value="Genomic_DNA"/>
</dbReference>